<sequence>MYRQIKKLVVLLLTSTIATTLPQVSIAAPKGFQSPSGNIFCELIPGVPGEINILRCEISSSLKPKPPQPYPGYCPLEWGQGFLLPEKGRPEILCIIDTIADKNKPVLNYGSNWDSSGFKCVSQKIGLTCTNSDGIGFFLSREKWYVFGLSRPSRP</sequence>
<dbReference type="Pfam" id="PF20341">
    <property type="entry name" value="DUF6636"/>
    <property type="match status" value="1"/>
</dbReference>
<evidence type="ECO:0000256" key="1">
    <source>
        <dbReference type="SAM" id="SignalP"/>
    </source>
</evidence>
<dbReference type="EMBL" id="JAQMUC010000025">
    <property type="protein sequence ID" value="MDB9535097.1"/>
    <property type="molecule type" value="Genomic_DNA"/>
</dbReference>
<evidence type="ECO:0000313" key="3">
    <source>
        <dbReference type="Proteomes" id="UP001211249"/>
    </source>
</evidence>
<keyword evidence="1" id="KW-0732">Signal</keyword>
<feature type="chain" id="PRO_5046980311" description="Ig-like domain-containing protein" evidence="1">
    <location>
        <begin position="28"/>
        <end position="155"/>
    </location>
</feature>
<accession>A0ABT5ADQ6</accession>
<feature type="signal peptide" evidence="1">
    <location>
        <begin position="1"/>
        <end position="27"/>
    </location>
</feature>
<evidence type="ECO:0000313" key="2">
    <source>
        <dbReference type="EMBL" id="MDB9535097.1"/>
    </source>
</evidence>
<gene>
    <name evidence="2" type="ORF">PN451_04415</name>
</gene>
<reference evidence="2 3" key="1">
    <citation type="submission" date="2023-01" db="EMBL/GenBank/DDBJ databases">
        <title>Genomes from the Australian National Cyanobacteria Reference Collection.</title>
        <authorList>
            <person name="Willis A."/>
            <person name="Lee E.M.F."/>
        </authorList>
    </citation>
    <scope>NUCLEOTIDE SEQUENCE [LARGE SCALE GENOMIC DNA]</scope>
    <source>
        <strain evidence="2 3">CS-1226</strain>
    </source>
</reference>
<evidence type="ECO:0008006" key="4">
    <source>
        <dbReference type="Google" id="ProtNLM"/>
    </source>
</evidence>
<keyword evidence="3" id="KW-1185">Reference proteome</keyword>
<dbReference type="RefSeq" id="WP_271795102.1">
    <property type="nucleotide sequence ID" value="NZ_JAQMUC010000025.1"/>
</dbReference>
<name>A0ABT5ADQ6_9CYAN</name>
<dbReference type="Proteomes" id="UP001211249">
    <property type="component" value="Unassembled WGS sequence"/>
</dbReference>
<dbReference type="InterPro" id="IPR046576">
    <property type="entry name" value="DUF6636"/>
</dbReference>
<proteinExistence type="predicted"/>
<comment type="caution">
    <text evidence="2">The sequence shown here is derived from an EMBL/GenBank/DDBJ whole genome shotgun (WGS) entry which is preliminary data.</text>
</comment>
<protein>
    <recommendedName>
        <fullName evidence="4">Ig-like domain-containing protein</fullName>
    </recommendedName>
</protein>
<organism evidence="2 3">
    <name type="scientific">Dolichospermum planctonicum CS-1226</name>
    <dbReference type="NCBI Taxonomy" id="3021751"/>
    <lineage>
        <taxon>Bacteria</taxon>
        <taxon>Bacillati</taxon>
        <taxon>Cyanobacteriota</taxon>
        <taxon>Cyanophyceae</taxon>
        <taxon>Nostocales</taxon>
        <taxon>Aphanizomenonaceae</taxon>
        <taxon>Dolichospermum</taxon>
        <taxon>Dolichospermum planctonicum</taxon>
    </lineage>
</organism>